<gene>
    <name evidence="2" type="ORF">DR999_PMT22983</name>
</gene>
<feature type="region of interest" description="Disordered" evidence="1">
    <location>
        <begin position="83"/>
        <end position="111"/>
    </location>
</feature>
<reference evidence="2 3" key="2">
    <citation type="submission" date="2019-04" db="EMBL/GenBank/DDBJ databases">
        <title>The genome sequence of big-headed turtle.</title>
        <authorList>
            <person name="Gong S."/>
        </authorList>
    </citation>
    <scope>NUCLEOTIDE SEQUENCE [LARGE SCALE GENOMIC DNA]</scope>
    <source>
        <strain evidence="2">DO16091913</strain>
        <tissue evidence="2">Muscle</tissue>
    </source>
</reference>
<evidence type="ECO:0000313" key="3">
    <source>
        <dbReference type="Proteomes" id="UP000297703"/>
    </source>
</evidence>
<proteinExistence type="predicted"/>
<keyword evidence="3" id="KW-1185">Reference proteome</keyword>
<organism evidence="2 3">
    <name type="scientific">Platysternon megacephalum</name>
    <name type="common">big-headed turtle</name>
    <dbReference type="NCBI Taxonomy" id="55544"/>
    <lineage>
        <taxon>Eukaryota</taxon>
        <taxon>Metazoa</taxon>
        <taxon>Chordata</taxon>
        <taxon>Craniata</taxon>
        <taxon>Vertebrata</taxon>
        <taxon>Euteleostomi</taxon>
        <taxon>Archelosauria</taxon>
        <taxon>Testudinata</taxon>
        <taxon>Testudines</taxon>
        <taxon>Cryptodira</taxon>
        <taxon>Durocryptodira</taxon>
        <taxon>Testudinoidea</taxon>
        <taxon>Platysternidae</taxon>
        <taxon>Platysternon</taxon>
    </lineage>
</organism>
<accession>A0A4D9DKM6</accession>
<dbReference type="Proteomes" id="UP000297703">
    <property type="component" value="Unassembled WGS sequence"/>
</dbReference>
<comment type="caution">
    <text evidence="2">The sequence shown here is derived from an EMBL/GenBank/DDBJ whole genome shotgun (WGS) entry which is preliminary data.</text>
</comment>
<feature type="region of interest" description="Disordered" evidence="1">
    <location>
        <begin position="1"/>
        <end position="24"/>
    </location>
</feature>
<dbReference type="AlphaFoldDB" id="A0A4D9DKM6"/>
<protein>
    <submittedName>
        <fullName evidence="2">Uncharacterized protein</fullName>
    </submittedName>
</protein>
<sequence>MSQGRELFGRAEMSPEMSPADLHQVKTSASRAGWGKCVLRATCSPCLHLGEPSGQEPSHEWAWGEPQDMFCTILHFLFERGRSPGTSPSQARKPTRTAGSSASGWEGGSDGSQAVAVDGWWPVNAPASSLLGNRFGQSCQACGRAALVPTGYYPWDRSRGLSCLALPLLHPQCAESLRLPAHQHPQHRATPTSGPASPCPAVSRQQGGRALRRGDGS</sequence>
<evidence type="ECO:0000256" key="1">
    <source>
        <dbReference type="SAM" id="MobiDB-lite"/>
    </source>
</evidence>
<dbReference type="EMBL" id="QXTE01006389">
    <property type="protein sequence ID" value="TFJ95453.1"/>
    <property type="molecule type" value="Genomic_DNA"/>
</dbReference>
<feature type="region of interest" description="Disordered" evidence="1">
    <location>
        <begin position="181"/>
        <end position="217"/>
    </location>
</feature>
<reference evidence="2 3" key="1">
    <citation type="submission" date="2019-04" db="EMBL/GenBank/DDBJ databases">
        <title>Draft genome of the big-headed turtle Platysternon megacephalum.</title>
        <authorList>
            <person name="Gong S."/>
        </authorList>
    </citation>
    <scope>NUCLEOTIDE SEQUENCE [LARGE SCALE GENOMIC DNA]</scope>
    <source>
        <strain evidence="2">DO16091913</strain>
        <tissue evidence="2">Muscle</tissue>
    </source>
</reference>
<name>A0A4D9DKM6_9SAUR</name>
<evidence type="ECO:0000313" key="2">
    <source>
        <dbReference type="EMBL" id="TFJ95453.1"/>
    </source>
</evidence>